<evidence type="ECO:0008006" key="4">
    <source>
        <dbReference type="Google" id="ProtNLM"/>
    </source>
</evidence>
<keyword evidence="1" id="KW-1133">Transmembrane helix</keyword>
<organism evidence="2 3">
    <name type="scientific">Bombiscardovia apis</name>
    <dbReference type="NCBI Taxonomy" id="2932182"/>
    <lineage>
        <taxon>Bacteria</taxon>
        <taxon>Bacillati</taxon>
        <taxon>Actinomycetota</taxon>
        <taxon>Actinomycetes</taxon>
        <taxon>Bifidobacteriales</taxon>
        <taxon>Bifidobacteriaceae</taxon>
        <taxon>Bombiscardovia</taxon>
    </lineage>
</organism>
<keyword evidence="1" id="KW-0472">Membrane</keyword>
<keyword evidence="1" id="KW-0812">Transmembrane</keyword>
<protein>
    <recommendedName>
        <fullName evidence="4">ABC transporter permease</fullName>
    </recommendedName>
</protein>
<dbReference type="RefSeq" id="WP_317642196.1">
    <property type="nucleotide sequence ID" value="NZ_AP026800.1"/>
</dbReference>
<feature type="transmembrane region" description="Helical" evidence="1">
    <location>
        <begin position="132"/>
        <end position="151"/>
    </location>
</feature>
<accession>A0ABM8BCN0</accession>
<dbReference type="EMBL" id="AP026800">
    <property type="protein sequence ID" value="BDR54674.1"/>
    <property type="molecule type" value="Genomic_DNA"/>
</dbReference>
<keyword evidence="3" id="KW-1185">Reference proteome</keyword>
<dbReference type="Proteomes" id="UP001321748">
    <property type="component" value="Chromosome"/>
</dbReference>
<feature type="transmembrane region" description="Helical" evidence="1">
    <location>
        <begin position="15"/>
        <end position="35"/>
    </location>
</feature>
<feature type="transmembrane region" description="Helical" evidence="1">
    <location>
        <begin position="100"/>
        <end position="126"/>
    </location>
</feature>
<gene>
    <name evidence="2" type="ORF">KIMH_07850</name>
</gene>
<name>A0ABM8BCN0_9BIFI</name>
<reference evidence="2 3" key="1">
    <citation type="journal article" date="2023" name="Microbiol. Spectr.">
        <title>Symbiosis of Carpenter Bees with Uncharacterized Lactic Acid Bacteria Showing NAD Auxotrophy.</title>
        <authorList>
            <person name="Kawasaki S."/>
            <person name="Ozawa K."/>
            <person name="Mori T."/>
            <person name="Yamamoto A."/>
            <person name="Ito M."/>
            <person name="Ohkuma M."/>
            <person name="Sakamoto M."/>
            <person name="Matsutani M."/>
        </authorList>
    </citation>
    <scope>NUCLEOTIDE SEQUENCE [LARGE SCALE GENOMIC DNA]</scope>
    <source>
        <strain evidence="2 3">KimH</strain>
    </source>
</reference>
<evidence type="ECO:0000313" key="3">
    <source>
        <dbReference type="Proteomes" id="UP001321748"/>
    </source>
</evidence>
<sequence length="221" mass="25110">MDKQTSYSDTLRERVLSRLGLLVIYLVVFFSYLSRSPDTATFIGMFPKSVSETDLLSTFDFTVFSFLEFGLLLSLGQPQSYLLEDNWLVYIRRRRGAERYIRYIGLVLLYALLYSVPQLFIMWGLMPQTRSLGSLADFVCGLWMLIVLLLVADAIASAGNRIVGFLVSTVLAYAYSGLSDVQHLLLGHSLAHLPNWIPILAISTVLILIINYQFYKRSEIL</sequence>
<evidence type="ECO:0000313" key="2">
    <source>
        <dbReference type="EMBL" id="BDR54674.1"/>
    </source>
</evidence>
<evidence type="ECO:0000256" key="1">
    <source>
        <dbReference type="SAM" id="Phobius"/>
    </source>
</evidence>
<feature type="transmembrane region" description="Helical" evidence="1">
    <location>
        <begin position="158"/>
        <end position="176"/>
    </location>
</feature>
<proteinExistence type="predicted"/>
<feature type="transmembrane region" description="Helical" evidence="1">
    <location>
        <begin position="196"/>
        <end position="215"/>
    </location>
</feature>